<gene>
    <name evidence="2" type="ORF">SAMN05421743_101275</name>
</gene>
<dbReference type="GO" id="GO:0005829">
    <property type="term" value="C:cytosol"/>
    <property type="evidence" value="ECO:0007669"/>
    <property type="project" value="TreeGrafter"/>
</dbReference>
<dbReference type="PANTHER" id="PTHR30137">
    <property type="entry name" value="LUCIFERASE-LIKE MONOOXYGENASE"/>
    <property type="match status" value="1"/>
</dbReference>
<evidence type="ECO:0000259" key="1">
    <source>
        <dbReference type="Pfam" id="PF00296"/>
    </source>
</evidence>
<dbReference type="Pfam" id="PF00296">
    <property type="entry name" value="Bac_luciferase"/>
    <property type="match status" value="1"/>
</dbReference>
<evidence type="ECO:0000313" key="2">
    <source>
        <dbReference type="EMBL" id="SDZ80709.1"/>
    </source>
</evidence>
<dbReference type="InterPro" id="IPR050766">
    <property type="entry name" value="Bact_Lucif_Oxidored"/>
</dbReference>
<dbReference type="Gene3D" id="3.20.20.30">
    <property type="entry name" value="Luciferase-like domain"/>
    <property type="match status" value="1"/>
</dbReference>
<dbReference type="InterPro" id="IPR011251">
    <property type="entry name" value="Luciferase-like_dom"/>
</dbReference>
<dbReference type="RefSeq" id="WP_093041439.1">
    <property type="nucleotide sequence ID" value="NZ_FNQR01000001.1"/>
</dbReference>
<dbReference type="InterPro" id="IPR036661">
    <property type="entry name" value="Luciferase-like_sf"/>
</dbReference>
<dbReference type="Proteomes" id="UP000198584">
    <property type="component" value="Unassembled WGS sequence"/>
</dbReference>
<accession>A0A1H3W0Z2</accession>
<dbReference type="GO" id="GO:0016705">
    <property type="term" value="F:oxidoreductase activity, acting on paired donors, with incorporation or reduction of molecular oxygen"/>
    <property type="evidence" value="ECO:0007669"/>
    <property type="project" value="InterPro"/>
</dbReference>
<dbReference type="SUPFAM" id="SSF51679">
    <property type="entry name" value="Bacterial luciferase-like"/>
    <property type="match status" value="1"/>
</dbReference>
<protein>
    <submittedName>
        <fullName evidence="2">Flavin-dependent oxidoreductase, luciferase family (Includes alkanesulfonate monooxygenase SsuD and methylene tetrahydromethanopterin reductase)</fullName>
    </submittedName>
</protein>
<proteinExistence type="predicted"/>
<evidence type="ECO:0000313" key="3">
    <source>
        <dbReference type="Proteomes" id="UP000198584"/>
    </source>
</evidence>
<dbReference type="EMBL" id="FNQR01000001">
    <property type="protein sequence ID" value="SDZ80709.1"/>
    <property type="molecule type" value="Genomic_DNA"/>
</dbReference>
<name>A0A1H3W0Z2_9BACI</name>
<organism evidence="2 3">
    <name type="scientific">Thalassobacillus cyri</name>
    <dbReference type="NCBI Taxonomy" id="571932"/>
    <lineage>
        <taxon>Bacteria</taxon>
        <taxon>Bacillati</taxon>
        <taxon>Bacillota</taxon>
        <taxon>Bacilli</taxon>
        <taxon>Bacillales</taxon>
        <taxon>Bacillaceae</taxon>
        <taxon>Thalassobacillus</taxon>
    </lineage>
</organism>
<reference evidence="2 3" key="1">
    <citation type="submission" date="2016-10" db="EMBL/GenBank/DDBJ databases">
        <authorList>
            <person name="de Groot N.N."/>
        </authorList>
    </citation>
    <scope>NUCLEOTIDE SEQUENCE [LARGE SCALE GENOMIC DNA]</scope>
    <source>
        <strain evidence="2 3">CCM7597</strain>
    </source>
</reference>
<dbReference type="STRING" id="571932.SAMN05421743_101275"/>
<sequence>MKFGLFTVFDNYKSRLGREPEDLLFEVVEQSEAADQLGYDSVWFAEHHFSEYGILTSPQMLLTLVAERTKNIRLGVSIVTLPFKNPIQVAEDYALLDVLSNGRLNLGLGSGYLPHEFSGFNINGKDKAFKFNDALAVIEKAWTGETFSHDGEYFQFHDVKLEVVPKQKQVPVWIGALSANGAKHIGRMGYNIMGVPYVASDSLSSLKEILDDYKQHYIGAGHDAEKINVPLALHTYVAPTREEAIEVAAEHLNLYLDTRLYGKSAKYEDLEAREQLLIGSPEDVIERLRKYEEAGCDHIMMLMNFGGLPHKKVLESMKLVEEEVMPAFKEKVVQ</sequence>
<dbReference type="OrthoDB" id="9814695at2"/>
<dbReference type="PANTHER" id="PTHR30137:SF6">
    <property type="entry name" value="LUCIFERASE-LIKE MONOOXYGENASE"/>
    <property type="match status" value="1"/>
</dbReference>
<keyword evidence="3" id="KW-1185">Reference proteome</keyword>
<feature type="domain" description="Luciferase-like" evidence="1">
    <location>
        <begin position="1"/>
        <end position="298"/>
    </location>
</feature>
<keyword evidence="2" id="KW-0503">Monooxygenase</keyword>
<keyword evidence="2" id="KW-0560">Oxidoreductase</keyword>
<dbReference type="GO" id="GO:0004497">
    <property type="term" value="F:monooxygenase activity"/>
    <property type="evidence" value="ECO:0007669"/>
    <property type="project" value="UniProtKB-KW"/>
</dbReference>
<dbReference type="AlphaFoldDB" id="A0A1H3W0Z2"/>